<keyword evidence="2" id="KW-1185">Reference proteome</keyword>
<dbReference type="InterPro" id="IPR022292">
    <property type="entry name" value="CHP03843"/>
</dbReference>
<comment type="caution">
    <text evidence="1">The sequence shown here is derived from an EMBL/GenBank/DDBJ whole genome shotgun (WGS) entry which is preliminary data.</text>
</comment>
<evidence type="ECO:0000313" key="2">
    <source>
        <dbReference type="Proteomes" id="UP001520140"/>
    </source>
</evidence>
<dbReference type="EMBL" id="JABUKG010000001">
    <property type="protein sequence ID" value="MBY6319337.1"/>
    <property type="molecule type" value="Genomic_DNA"/>
</dbReference>
<proteinExistence type="predicted"/>
<protein>
    <submittedName>
        <fullName evidence="1">SCO1664 family protein</fullName>
    </submittedName>
</protein>
<evidence type="ECO:0000313" key="1">
    <source>
        <dbReference type="EMBL" id="MBY6319337.1"/>
    </source>
</evidence>
<name>A0ABS7NMV5_9NOCA</name>
<sequence length="270" mass="29418">MTAPDDLDLLTTAELTIVGRVVQASNATLVCEISRADADTPFRCVYKPVRGEQPLWDFPDGTLAGREVASYRVSEALGWGTVPTTVLREGPVGPGMVQRWIDTVERHPESGDGIDLVDICRPDLVPDGYLPVLRGHDETGEEITLVHADDPRLHRMAVLDVVLNNADRKGGHVLEGLDGAVYGVDHGLAMHRENKLRTVLWGWAGDPIGPDLVADLERVLDSLGGSLGDELAPLITDAEIDALRRRIRTLVERPVMPAPTSSRPLPWPAF</sequence>
<dbReference type="RefSeq" id="WP_068105676.1">
    <property type="nucleotide sequence ID" value="NZ_JABUKE010000001.1"/>
</dbReference>
<gene>
    <name evidence="1" type="ORF">HQ605_00705</name>
</gene>
<reference evidence="1 2" key="1">
    <citation type="submission" date="2020-06" db="EMBL/GenBank/DDBJ databases">
        <title>Taxonomy, biology and ecology of Rhodococcus bacteria occurring in California pistachio and other woody hosts as revealed by genome sequence analyses.</title>
        <authorList>
            <person name="Gai Y."/>
            <person name="Riely B."/>
        </authorList>
    </citation>
    <scope>NUCLEOTIDE SEQUENCE [LARGE SCALE GENOMIC DNA]</scope>
    <source>
        <strain evidence="1 2">BP-284</strain>
    </source>
</reference>
<dbReference type="Proteomes" id="UP001520140">
    <property type="component" value="Unassembled WGS sequence"/>
</dbReference>
<dbReference type="NCBIfam" id="TIGR03843">
    <property type="entry name" value="SCO1664 family protein"/>
    <property type="match status" value="1"/>
</dbReference>
<organism evidence="1 2">
    <name type="scientific">Rhodococcoides kroppenstedtii</name>
    <dbReference type="NCBI Taxonomy" id="293050"/>
    <lineage>
        <taxon>Bacteria</taxon>
        <taxon>Bacillati</taxon>
        <taxon>Actinomycetota</taxon>
        <taxon>Actinomycetes</taxon>
        <taxon>Mycobacteriales</taxon>
        <taxon>Nocardiaceae</taxon>
        <taxon>Rhodococcoides</taxon>
    </lineage>
</organism>
<accession>A0ABS7NMV5</accession>